<dbReference type="AlphaFoldDB" id="J4U5D1"/>
<dbReference type="GO" id="GO:0008081">
    <property type="term" value="F:phosphoric diester hydrolase activity"/>
    <property type="evidence" value="ECO:0007669"/>
    <property type="project" value="InterPro"/>
</dbReference>
<dbReference type="KEGG" id="tasa:A1Q1_06482"/>
<evidence type="ECO:0000313" key="3">
    <source>
        <dbReference type="EMBL" id="EJT45165.1"/>
    </source>
</evidence>
<dbReference type="PANTHER" id="PTHR13593">
    <property type="match status" value="1"/>
</dbReference>
<evidence type="ECO:0008006" key="5">
    <source>
        <dbReference type="Google" id="ProtNLM"/>
    </source>
</evidence>
<dbReference type="GeneID" id="25989994"/>
<feature type="region of interest" description="Disordered" evidence="1">
    <location>
        <begin position="295"/>
        <end position="328"/>
    </location>
</feature>
<gene>
    <name evidence="3" type="ORF">A1Q1_06482</name>
</gene>
<evidence type="ECO:0000256" key="2">
    <source>
        <dbReference type="SAM" id="SignalP"/>
    </source>
</evidence>
<dbReference type="InterPro" id="IPR051057">
    <property type="entry name" value="PI-PLC_domain"/>
</dbReference>
<dbReference type="HOGENOM" id="CLU_037358_2_0_1"/>
<protein>
    <recommendedName>
        <fullName evidence="5">PLC-like phosphodiesterase</fullName>
    </recommendedName>
</protein>
<accession>J4U5D1</accession>
<proteinExistence type="predicted"/>
<sequence length="368" mass="38733">MFAPLLSTALLASSALAADTCNGHAELCQRSYANVTYLGAHDSYAVGDSLFANQAKPVEDQLADGIRVLQLQTHKNNGAIHLCHTACNFLDDGPLDEYLAKVQTWAEANPSEVVTLIVTNPELTDPSEFGQAFQKAGLDKRAYKPPQATTAFNEWPTLGSLIDAGTNVVVFMDSKADTSKVDYIIPEWGNIWEDAYNVVDTDWGCAVNRSNGDTATQMFMINHYLDKSLGSLGVMPDKASLGTTNSKASLDKHVSNCNMLYGRAPTFVLLDFYSSNGNEPFEWVAGLNGVPAPTNKVETGNIDGKNASPQDVQNAGAGASGTDASKTTQTGIVGTQDANGVKSSATALKVAGGSVAAALVGAAALFAL</sequence>
<dbReference type="SUPFAM" id="SSF51695">
    <property type="entry name" value="PLC-like phosphodiesterases"/>
    <property type="match status" value="1"/>
</dbReference>
<comment type="caution">
    <text evidence="3">The sequence shown here is derived from an EMBL/GenBank/DDBJ whole genome shotgun (WGS) entry which is preliminary data.</text>
</comment>
<feature type="chain" id="PRO_5003780531" description="PLC-like phosphodiesterase" evidence="2">
    <location>
        <begin position="18"/>
        <end position="368"/>
    </location>
</feature>
<evidence type="ECO:0000313" key="4">
    <source>
        <dbReference type="Proteomes" id="UP000002748"/>
    </source>
</evidence>
<dbReference type="OrthoDB" id="7984201at2759"/>
<dbReference type="GO" id="GO:0006629">
    <property type="term" value="P:lipid metabolic process"/>
    <property type="evidence" value="ECO:0007669"/>
    <property type="project" value="InterPro"/>
</dbReference>
<keyword evidence="2" id="KW-0732">Signal</keyword>
<dbReference type="EMBL" id="ALBS01000333">
    <property type="protein sequence ID" value="EJT45165.1"/>
    <property type="molecule type" value="Genomic_DNA"/>
</dbReference>
<dbReference type="RefSeq" id="XP_014177071.1">
    <property type="nucleotide sequence ID" value="XM_014321596.1"/>
</dbReference>
<dbReference type="VEuPathDB" id="FungiDB:A1Q1_06482"/>
<evidence type="ECO:0000256" key="1">
    <source>
        <dbReference type="SAM" id="MobiDB-lite"/>
    </source>
</evidence>
<reference evidence="3 4" key="1">
    <citation type="journal article" date="2012" name="Eukaryot. Cell">
        <title>Draft genome sequence of CBS 2479, the standard type strain of Trichosporon asahii.</title>
        <authorList>
            <person name="Yang R.Y."/>
            <person name="Li H.T."/>
            <person name="Zhu H."/>
            <person name="Zhou G.P."/>
            <person name="Wang M."/>
            <person name="Wang L."/>
        </authorList>
    </citation>
    <scope>NUCLEOTIDE SEQUENCE [LARGE SCALE GENOMIC DNA]</scope>
    <source>
        <strain evidence="4">ATCC 90039 / CBS 2479 / JCM 2466 / KCTC 7840 / NCYC 2677 / UAMH 7654</strain>
    </source>
</reference>
<dbReference type="PANTHER" id="PTHR13593:SF140">
    <property type="entry name" value="PLC-LIKE PHOSPHODIESTERASE"/>
    <property type="match status" value="1"/>
</dbReference>
<dbReference type="Proteomes" id="UP000002748">
    <property type="component" value="Unassembled WGS sequence"/>
</dbReference>
<dbReference type="InterPro" id="IPR017946">
    <property type="entry name" value="PLC-like_Pdiesterase_TIM-brl"/>
</dbReference>
<dbReference type="Gene3D" id="3.20.20.190">
    <property type="entry name" value="Phosphatidylinositol (PI) phosphodiesterase"/>
    <property type="match status" value="1"/>
</dbReference>
<feature type="signal peptide" evidence="2">
    <location>
        <begin position="1"/>
        <end position="17"/>
    </location>
</feature>
<dbReference type="Pfam" id="PF26146">
    <property type="entry name" value="PI-PLC_X"/>
    <property type="match status" value="1"/>
</dbReference>
<name>J4U5D1_TRIAS</name>
<organism evidence="3 4">
    <name type="scientific">Trichosporon asahii var. asahii (strain ATCC 90039 / CBS 2479 / JCM 2466 / KCTC 7840 / NBRC 103889/ NCYC 2677 / UAMH 7654)</name>
    <name type="common">Yeast</name>
    <dbReference type="NCBI Taxonomy" id="1186058"/>
    <lineage>
        <taxon>Eukaryota</taxon>
        <taxon>Fungi</taxon>
        <taxon>Dikarya</taxon>
        <taxon>Basidiomycota</taxon>
        <taxon>Agaricomycotina</taxon>
        <taxon>Tremellomycetes</taxon>
        <taxon>Trichosporonales</taxon>
        <taxon>Trichosporonaceae</taxon>
        <taxon>Trichosporon</taxon>
    </lineage>
</organism>